<dbReference type="EMBL" id="CAJFCW020000003">
    <property type="protein sequence ID" value="CAG9100733.1"/>
    <property type="molecule type" value="Genomic_DNA"/>
</dbReference>
<sequence length="131" mass="14959">MEDVSTIRNAATNTRLLHLNASTLTDQHVPDHVHHDYNFAKNDLADPLNHAFTLSEQNYTIPVEDNCAVNWQDQQNNPKSDQTKEIDRINTVEYINYGCTTEDCDIPSVSHIEHIGFQIDATDNDKNEVYC</sequence>
<evidence type="ECO:0000313" key="2">
    <source>
        <dbReference type="Proteomes" id="UP000614601"/>
    </source>
</evidence>
<evidence type="ECO:0000313" key="1">
    <source>
        <dbReference type="EMBL" id="CAD5213371.1"/>
    </source>
</evidence>
<proteinExistence type="predicted"/>
<comment type="caution">
    <text evidence="1">The sequence shown here is derived from an EMBL/GenBank/DDBJ whole genome shotgun (WGS) entry which is preliminary data.</text>
</comment>
<name>A0A811KB67_9BILA</name>
<gene>
    <name evidence="1" type="ORF">BOKJ2_LOCUS5059</name>
</gene>
<dbReference type="Proteomes" id="UP000783686">
    <property type="component" value="Unassembled WGS sequence"/>
</dbReference>
<accession>A0A811KB67</accession>
<dbReference type="EMBL" id="CAJFDH010000003">
    <property type="protein sequence ID" value="CAD5213371.1"/>
    <property type="molecule type" value="Genomic_DNA"/>
</dbReference>
<organism evidence="1 2">
    <name type="scientific">Bursaphelenchus okinawaensis</name>
    <dbReference type="NCBI Taxonomy" id="465554"/>
    <lineage>
        <taxon>Eukaryota</taxon>
        <taxon>Metazoa</taxon>
        <taxon>Ecdysozoa</taxon>
        <taxon>Nematoda</taxon>
        <taxon>Chromadorea</taxon>
        <taxon>Rhabditida</taxon>
        <taxon>Tylenchina</taxon>
        <taxon>Tylenchomorpha</taxon>
        <taxon>Aphelenchoidea</taxon>
        <taxon>Aphelenchoididae</taxon>
        <taxon>Bursaphelenchus</taxon>
    </lineage>
</organism>
<dbReference type="Proteomes" id="UP000614601">
    <property type="component" value="Unassembled WGS sequence"/>
</dbReference>
<keyword evidence="2" id="KW-1185">Reference proteome</keyword>
<protein>
    <submittedName>
        <fullName evidence="1">Uncharacterized protein</fullName>
    </submittedName>
</protein>
<dbReference type="AlphaFoldDB" id="A0A811KB67"/>
<reference evidence="1" key="1">
    <citation type="submission" date="2020-09" db="EMBL/GenBank/DDBJ databases">
        <authorList>
            <person name="Kikuchi T."/>
        </authorList>
    </citation>
    <scope>NUCLEOTIDE SEQUENCE</scope>
    <source>
        <strain evidence="1">SH1</strain>
    </source>
</reference>